<evidence type="ECO:0000313" key="2">
    <source>
        <dbReference type="Proteomes" id="UP000199514"/>
    </source>
</evidence>
<evidence type="ECO:0000313" key="1">
    <source>
        <dbReference type="EMBL" id="SFB81140.1"/>
    </source>
</evidence>
<protein>
    <submittedName>
        <fullName evidence="1">Uncharacterized protein</fullName>
    </submittedName>
</protein>
<reference evidence="1 2" key="1">
    <citation type="submission" date="2016-10" db="EMBL/GenBank/DDBJ databases">
        <authorList>
            <person name="de Groot N.N."/>
        </authorList>
    </citation>
    <scope>NUCLEOTIDE SEQUENCE [LARGE SCALE GENOMIC DNA]</scope>
    <source>
        <strain evidence="1 2">DSM 6793</strain>
    </source>
</reference>
<name>A0A1I1E832_9BACT</name>
<accession>A0A1I1E832</accession>
<dbReference type="RefSeq" id="WP_091506983.1">
    <property type="nucleotide sequence ID" value="NZ_FOLE01000001.1"/>
</dbReference>
<gene>
    <name evidence="1" type="ORF">SAMN05421780_101583</name>
</gene>
<proteinExistence type="predicted"/>
<dbReference type="Proteomes" id="UP000199514">
    <property type="component" value="Unassembled WGS sequence"/>
</dbReference>
<dbReference type="STRING" id="927664.SAMN05421780_101583"/>
<organism evidence="1 2">
    <name type="scientific">Flexibacter flexilis DSM 6793</name>
    <dbReference type="NCBI Taxonomy" id="927664"/>
    <lineage>
        <taxon>Bacteria</taxon>
        <taxon>Pseudomonadati</taxon>
        <taxon>Bacteroidota</taxon>
        <taxon>Cytophagia</taxon>
        <taxon>Cytophagales</taxon>
        <taxon>Flexibacteraceae</taxon>
        <taxon>Flexibacter</taxon>
    </lineage>
</organism>
<dbReference type="EMBL" id="FOLE01000001">
    <property type="protein sequence ID" value="SFB81140.1"/>
    <property type="molecule type" value="Genomic_DNA"/>
</dbReference>
<sequence>MSDNPPKQLHEIATLRAAAIIRTAQELKVTPHMVRLSLNNKRHSDTAAKCCEVFEMKFEKIKTL</sequence>
<dbReference type="AlphaFoldDB" id="A0A1I1E832"/>
<keyword evidence="2" id="KW-1185">Reference proteome</keyword>